<dbReference type="InterPro" id="IPR036691">
    <property type="entry name" value="Endo/exonu/phosph_ase_sf"/>
</dbReference>
<dbReference type="PROSITE" id="PS50878">
    <property type="entry name" value="RT_POL"/>
    <property type="match status" value="1"/>
</dbReference>
<dbReference type="PANTHER" id="PTHR31635:SF196">
    <property type="entry name" value="REVERSE TRANSCRIPTASE DOMAIN-CONTAINING PROTEIN-RELATED"/>
    <property type="match status" value="1"/>
</dbReference>
<keyword evidence="4" id="KW-1185">Reference proteome</keyword>
<proteinExistence type="predicted"/>
<dbReference type="InterPro" id="IPR043502">
    <property type="entry name" value="DNA/RNA_pol_sf"/>
</dbReference>
<reference evidence="3" key="2">
    <citation type="submission" date="2025-08" db="UniProtKB">
        <authorList>
            <consortium name="Ensembl"/>
        </authorList>
    </citation>
    <scope>IDENTIFICATION</scope>
</reference>
<protein>
    <recommendedName>
        <fullName evidence="2">Reverse transcriptase domain-containing protein</fullName>
    </recommendedName>
</protein>
<reference evidence="3" key="1">
    <citation type="submission" date="2021-04" db="EMBL/GenBank/DDBJ databases">
        <authorList>
            <consortium name="Wellcome Sanger Institute Data Sharing"/>
        </authorList>
    </citation>
    <scope>NUCLEOTIDE SEQUENCE [LARGE SCALE GENOMIC DNA]</scope>
</reference>
<dbReference type="CDD" id="cd09076">
    <property type="entry name" value="L1-EN"/>
    <property type="match status" value="1"/>
</dbReference>
<name>A0A671X038_SPAAU</name>
<dbReference type="InParanoid" id="A0A671X038"/>
<sequence>MQNRSLKIASFNINGILNPVKRGKILSKLKKDKIQVAFLQESHLNDSEHAKLNKSGFKHVYFSSHGSGRRRGVATLISSAVHYEHISEHKDKEGRFVMVTGKIEGIVISLLNVYVPPGSDWSFYKHVVDLMTTKSQGILICGGDFNIRLNPKIDSSNGKSDTKNISRRLNTWMREVGIVDVWREINPTSRDYSHYSSAHNVYSRIDYFFMHKGDLFRVDNCEIGPSTISDHGPIYMSVHLNNNKKSTLWRLNSNILNNPVIKDKLKNEIKMYLENNDNEEVTPPILWDALKAVIRGKIIAISSYDKKIREQKLQKLEEDLKRTQKDHAKSPKDDNKSKIIKLKKEIDEINTQEIKKKLLFTKQQYYEMGGKSLKLLSYRLRKQQADRTIHKIRNSATNEIETCPEKIQQCFQKYYKLLYSQPQISNDNQIDAFLAQINLPKITEEQNEKLISKITKEEIQSAIRRMKGGKSPGTDGFPTEWYRTMQDQLIPTLQKTFNWVLENKNIPPSWREAMITIIPKEGKDKLECGNYRPVSLLNNDYKLFTSIISKRIELILPILIHKDQTGFVRQRQTQDNIRKTLHVMRQITQQRLETLILSLDAEKAFDSVRWSFLYKALSKFGFHTTIIDTFAALYNKPTARIKINGDLTNSFILERGTRQGCCASPLLFALFIEPMSQLIRQRPEIKGVKMTSGEQKLSLFADDLLISITQPTQTLPKLMKLLDEFGLVSGYKININKTQVLAFNYDPPSLIRNMYNWNWHAESIKYLGVSLPKDLTRLYDINYGPLNSKIKSDIHRWNVIPFLSLSSRIESIRMNILPRMLYFFQCLPVKIPPKQFLEWDRLIARYLWQGKRARIKFKTLQLRKEKGGMGLPCLQEYYHAAQLRPLICLCSSTYAAAWKEIEGTTIKGVPITALLSDNKLQREQEIPDDSITGSYLKSWQEIIKICRLKDTSKIIRWCAYDSDFTPNRTDGRFRIWITKGLSTYHSFIHKGAFQSFEALQRDHGLGKDDFFRYLQVRHYFNKNLKEVLGKGESVFMEVFLSLTKPRSSNKIISKLYNAIQLSKQENTEHIKKKWEKEAGVIITQESWEKINQLQWCSTGSNTWREFCWKNIARFFITPIQRRYQGSGDACWRLCGSNGANHFHIFWDCQAIRPYWEEIHKHINNVFNVNIPFKCETMYLGNIMCETWNVKDKKLLTILLAASKKSVTRKWLKAEPPTIDEWIEVVYEIYVMEKISFSLRVEKEKFYKIWTKWTEYVKPIRSDFI</sequence>
<dbReference type="InterPro" id="IPR000477">
    <property type="entry name" value="RT_dom"/>
</dbReference>
<dbReference type="CDD" id="cd01650">
    <property type="entry name" value="RT_nLTR_like"/>
    <property type="match status" value="1"/>
</dbReference>
<feature type="domain" description="Reverse transcriptase" evidence="2">
    <location>
        <begin position="499"/>
        <end position="771"/>
    </location>
</feature>
<dbReference type="Pfam" id="PF03372">
    <property type="entry name" value="Exo_endo_phos"/>
    <property type="match status" value="1"/>
</dbReference>
<dbReference type="SUPFAM" id="SSF56219">
    <property type="entry name" value="DNase I-like"/>
    <property type="match status" value="1"/>
</dbReference>
<dbReference type="InterPro" id="IPR005135">
    <property type="entry name" value="Endo/exonuclease/phosphatase"/>
</dbReference>
<dbReference type="SUPFAM" id="SSF56672">
    <property type="entry name" value="DNA/RNA polymerases"/>
    <property type="match status" value="1"/>
</dbReference>
<evidence type="ECO:0000313" key="4">
    <source>
        <dbReference type="Proteomes" id="UP000472265"/>
    </source>
</evidence>
<reference evidence="3" key="3">
    <citation type="submission" date="2025-09" db="UniProtKB">
        <authorList>
            <consortium name="Ensembl"/>
        </authorList>
    </citation>
    <scope>IDENTIFICATION</scope>
</reference>
<evidence type="ECO:0000313" key="3">
    <source>
        <dbReference type="Ensembl" id="ENSSAUP00010044484.1"/>
    </source>
</evidence>
<evidence type="ECO:0000256" key="1">
    <source>
        <dbReference type="SAM" id="Coils"/>
    </source>
</evidence>
<dbReference type="Proteomes" id="UP000472265">
    <property type="component" value="Chromosome 17"/>
</dbReference>
<dbReference type="PANTHER" id="PTHR31635">
    <property type="entry name" value="REVERSE TRANSCRIPTASE DOMAIN-CONTAINING PROTEIN-RELATED"/>
    <property type="match status" value="1"/>
</dbReference>
<organism evidence="3 4">
    <name type="scientific">Sparus aurata</name>
    <name type="common">Gilthead sea bream</name>
    <dbReference type="NCBI Taxonomy" id="8175"/>
    <lineage>
        <taxon>Eukaryota</taxon>
        <taxon>Metazoa</taxon>
        <taxon>Chordata</taxon>
        <taxon>Craniata</taxon>
        <taxon>Vertebrata</taxon>
        <taxon>Euteleostomi</taxon>
        <taxon>Actinopterygii</taxon>
        <taxon>Neopterygii</taxon>
        <taxon>Teleostei</taxon>
        <taxon>Neoteleostei</taxon>
        <taxon>Acanthomorphata</taxon>
        <taxon>Eupercaria</taxon>
        <taxon>Spariformes</taxon>
        <taxon>Sparidae</taxon>
        <taxon>Sparus</taxon>
    </lineage>
</organism>
<dbReference type="GeneTree" id="ENSGT00940000164735"/>
<evidence type="ECO:0000259" key="2">
    <source>
        <dbReference type="PROSITE" id="PS50878"/>
    </source>
</evidence>
<dbReference type="Gene3D" id="3.60.10.10">
    <property type="entry name" value="Endonuclease/exonuclease/phosphatase"/>
    <property type="match status" value="1"/>
</dbReference>
<accession>A0A671X038</accession>
<dbReference type="Pfam" id="PF00078">
    <property type="entry name" value="RVT_1"/>
    <property type="match status" value="1"/>
</dbReference>
<dbReference type="GO" id="GO:0003824">
    <property type="term" value="F:catalytic activity"/>
    <property type="evidence" value="ECO:0007669"/>
    <property type="project" value="InterPro"/>
</dbReference>
<dbReference type="Ensembl" id="ENSSAUT00010046788.1">
    <property type="protein sequence ID" value="ENSSAUP00010044484.1"/>
    <property type="gene ID" value="ENSSAUG00010018602.1"/>
</dbReference>
<dbReference type="OMA" id="IARYLWQ"/>
<keyword evidence="1" id="KW-0175">Coiled coil</keyword>
<dbReference type="AlphaFoldDB" id="A0A671X038"/>
<feature type="coiled-coil region" evidence="1">
    <location>
        <begin position="306"/>
        <end position="352"/>
    </location>
</feature>